<proteinExistence type="predicted"/>
<sequence length="649" mass="70429">MSLSDDIQDQARKAAGKAWATAVELNELAVDAALIDLGDVKTAFDVRFVARLDEHINTIAAATGEKRKAVDDGNNPRQPCRVPTPIVELRVAVGELVDDVLGGEEDDVQWDFWTASRLADVRELIKTWLEVYHVAPLHVLQEFQHSSSPLADADSDDDERTPYPSSDDDDNDELSPLSTSASPPAALAVPSDSSPASSPRDDLDSSSDMELSSPPSSPGLELTDEVHELRVLRTLDELASFVSEPAQELADVDIDVPAADALDGLLTHLDTALASWQTLMIKFDQPLGAKDFQALRPATKSLSGIPAENLLHVEYDVAYADEFPFSPRSRLCARIGAHLGALCKTADLRGPYHFVKWLDVLDSVADGDRLTRLKVATLNRVAPNAEVLSIRAALTDTHPADFGRTLQALSLDQRSGDDNWAMARLESTLSNLRADQIPIVVVRAPVAGTMAVALAAGFARGQPVNAVTLIENRNLRRLSLAQQDKSWVFDELSPESVVELVNSSSWQTITELTVSKRLSEGFVHALYEAPPRALEVLQVFVADDSPDPPEGNFLAPLVAQAWVRTKLTTLILTATVPDSLTSSLLPHVDLCVAKRPTIFALDVARFVTHNDLAKGPFHVVLQGVDIAEGLAQARKLLPNVNFVSDRVSL</sequence>
<reference evidence="2 3" key="1">
    <citation type="journal article" date="2016" name="Mol. Biol. Evol.">
        <title>Comparative Genomics of Early-Diverging Mushroom-Forming Fungi Provides Insights into the Origins of Lignocellulose Decay Capabilities.</title>
        <authorList>
            <person name="Nagy L.G."/>
            <person name="Riley R."/>
            <person name="Tritt A."/>
            <person name="Adam C."/>
            <person name="Daum C."/>
            <person name="Floudas D."/>
            <person name="Sun H."/>
            <person name="Yadav J.S."/>
            <person name="Pangilinan J."/>
            <person name="Larsson K.H."/>
            <person name="Matsuura K."/>
            <person name="Barry K."/>
            <person name="Labutti K."/>
            <person name="Kuo R."/>
            <person name="Ohm R.A."/>
            <person name="Bhattacharya S.S."/>
            <person name="Shirouzu T."/>
            <person name="Yoshinaga Y."/>
            <person name="Martin F.M."/>
            <person name="Grigoriev I.V."/>
            <person name="Hibbett D.S."/>
        </authorList>
    </citation>
    <scope>NUCLEOTIDE SEQUENCE [LARGE SCALE GENOMIC DNA]</scope>
    <source>
        <strain evidence="2 3">HHB12029</strain>
    </source>
</reference>
<dbReference type="AlphaFoldDB" id="A0A165EQ19"/>
<organism evidence="2 3">
    <name type="scientific">Exidia glandulosa HHB12029</name>
    <dbReference type="NCBI Taxonomy" id="1314781"/>
    <lineage>
        <taxon>Eukaryota</taxon>
        <taxon>Fungi</taxon>
        <taxon>Dikarya</taxon>
        <taxon>Basidiomycota</taxon>
        <taxon>Agaricomycotina</taxon>
        <taxon>Agaricomycetes</taxon>
        <taxon>Auriculariales</taxon>
        <taxon>Exidiaceae</taxon>
        <taxon>Exidia</taxon>
    </lineage>
</organism>
<feature type="compositionally biased region" description="Low complexity" evidence="1">
    <location>
        <begin position="174"/>
        <end position="198"/>
    </location>
</feature>
<evidence type="ECO:0000313" key="2">
    <source>
        <dbReference type="EMBL" id="KZV87447.1"/>
    </source>
</evidence>
<accession>A0A165EQ19</accession>
<protein>
    <submittedName>
        <fullName evidence="2">Uncharacterized protein</fullName>
    </submittedName>
</protein>
<name>A0A165EQ19_EXIGL</name>
<dbReference type="EMBL" id="KV426125">
    <property type="protein sequence ID" value="KZV87447.1"/>
    <property type="molecule type" value="Genomic_DNA"/>
</dbReference>
<evidence type="ECO:0000256" key="1">
    <source>
        <dbReference type="SAM" id="MobiDB-lite"/>
    </source>
</evidence>
<evidence type="ECO:0000313" key="3">
    <source>
        <dbReference type="Proteomes" id="UP000077266"/>
    </source>
</evidence>
<keyword evidence="3" id="KW-1185">Reference proteome</keyword>
<dbReference type="Proteomes" id="UP000077266">
    <property type="component" value="Unassembled WGS sequence"/>
</dbReference>
<feature type="region of interest" description="Disordered" evidence="1">
    <location>
        <begin position="148"/>
        <end position="223"/>
    </location>
</feature>
<gene>
    <name evidence="2" type="ORF">EXIGLDRAFT_773653</name>
</gene>
<dbReference type="InParanoid" id="A0A165EQ19"/>